<sequence>MNRAETSESPLRPGDLEEATARLSEQADRLRSQLARNEETASALRADCDLDAADTGAKAMTLRELHSRAETDAALLERTVAALDRLRGGSFGICTRCGRPQGRERALALPHAELCVVCAGERGRGRAADRATDDARPAHGVRARGRGRRGRGRHPGSGRGHAGRRGRGRHAARAPTSWPRWAQVRLMSRETCIWEMPSRSAIRLWVSSQKNRR</sequence>
<evidence type="ECO:0000313" key="9">
    <source>
        <dbReference type="Proteomes" id="UP000281594"/>
    </source>
</evidence>
<feature type="region of interest" description="Disordered" evidence="6">
    <location>
        <begin position="126"/>
        <end position="176"/>
    </location>
</feature>
<feature type="coiled-coil region" evidence="5">
    <location>
        <begin position="16"/>
        <end position="47"/>
    </location>
</feature>
<comment type="caution">
    <text evidence="8">The sequence shown here is derived from an EMBL/GenBank/DDBJ whole genome shotgun (WGS) entry which is preliminary data.</text>
</comment>
<gene>
    <name evidence="8" type="ORF">D3C57_147130</name>
</gene>
<evidence type="ECO:0000256" key="6">
    <source>
        <dbReference type="SAM" id="MobiDB-lite"/>
    </source>
</evidence>
<keyword evidence="3" id="KW-0862">Zinc</keyword>
<protein>
    <submittedName>
        <fullName evidence="8">DNA-binding protein</fullName>
    </submittedName>
</protein>
<dbReference type="PANTHER" id="PTHR33823">
    <property type="entry name" value="RNA POLYMERASE-BINDING TRANSCRIPTION FACTOR DKSA-RELATED"/>
    <property type="match status" value="1"/>
</dbReference>
<evidence type="ECO:0000256" key="1">
    <source>
        <dbReference type="ARBA" id="ARBA00022723"/>
    </source>
</evidence>
<dbReference type="InterPro" id="IPR000962">
    <property type="entry name" value="Znf_DskA_TraR"/>
</dbReference>
<feature type="compositionally biased region" description="Basic and acidic residues" evidence="6">
    <location>
        <begin position="126"/>
        <end position="137"/>
    </location>
</feature>
<evidence type="ECO:0000259" key="7">
    <source>
        <dbReference type="Pfam" id="PF01258"/>
    </source>
</evidence>
<reference evidence="8 9" key="1">
    <citation type="journal article" date="2018" name="J. Biol. Chem.">
        <title>Discovery of the actinoplanic acid pathway in Streptomyces rapamycinicus reveals a genetically conserved synergism with rapamycin.</title>
        <authorList>
            <person name="Mrak P."/>
            <person name="Krastel P."/>
            <person name="Pivk Lukancic P."/>
            <person name="Tao J."/>
            <person name="Pistorius D."/>
            <person name="Moore C.M."/>
        </authorList>
    </citation>
    <scope>NUCLEOTIDE SEQUENCE [LARGE SCALE GENOMIC DNA]</scope>
    <source>
        <strain evidence="8 9">NRRL 5491</strain>
    </source>
</reference>
<evidence type="ECO:0000256" key="2">
    <source>
        <dbReference type="ARBA" id="ARBA00022771"/>
    </source>
</evidence>
<dbReference type="PROSITE" id="PS51128">
    <property type="entry name" value="ZF_DKSA_2"/>
    <property type="match status" value="1"/>
</dbReference>
<name>A0A3L8QY98_STRRN</name>
<keyword evidence="2" id="KW-0863">Zinc-finger</keyword>
<feature type="compositionally biased region" description="Basic residues" evidence="6">
    <location>
        <begin position="139"/>
        <end position="172"/>
    </location>
</feature>
<feature type="zinc finger region" description="dksA C4-type" evidence="4">
    <location>
        <begin position="94"/>
        <end position="118"/>
    </location>
</feature>
<evidence type="ECO:0000256" key="3">
    <source>
        <dbReference type="ARBA" id="ARBA00022833"/>
    </source>
</evidence>
<dbReference type="Proteomes" id="UP000281594">
    <property type="component" value="Unassembled WGS sequence"/>
</dbReference>
<dbReference type="Pfam" id="PF01258">
    <property type="entry name" value="zf-dskA_traR"/>
    <property type="match status" value="1"/>
</dbReference>
<dbReference type="GO" id="GO:0008270">
    <property type="term" value="F:zinc ion binding"/>
    <property type="evidence" value="ECO:0007669"/>
    <property type="project" value="UniProtKB-KW"/>
</dbReference>
<dbReference type="GO" id="GO:0003677">
    <property type="term" value="F:DNA binding"/>
    <property type="evidence" value="ECO:0007669"/>
    <property type="project" value="UniProtKB-KW"/>
</dbReference>
<dbReference type="Gene3D" id="1.20.120.910">
    <property type="entry name" value="DksA, coiled-coil domain"/>
    <property type="match status" value="1"/>
</dbReference>
<accession>A0A3L8QY98</accession>
<evidence type="ECO:0000313" key="8">
    <source>
        <dbReference type="EMBL" id="RLV72271.1"/>
    </source>
</evidence>
<evidence type="ECO:0000256" key="4">
    <source>
        <dbReference type="PROSITE-ProRule" id="PRU00510"/>
    </source>
</evidence>
<dbReference type="AlphaFoldDB" id="A0A3L8QY98"/>
<keyword evidence="5" id="KW-0175">Coiled coil</keyword>
<dbReference type="PANTHER" id="PTHR33823:SF2">
    <property type="entry name" value="RNA POLYMERASE-BINDING TRANSCRIPTION FACTOR DKSA"/>
    <property type="match status" value="1"/>
</dbReference>
<proteinExistence type="predicted"/>
<evidence type="ECO:0000256" key="5">
    <source>
        <dbReference type="SAM" id="Coils"/>
    </source>
</evidence>
<keyword evidence="8" id="KW-0238">DNA-binding</keyword>
<keyword evidence="1" id="KW-0479">Metal-binding</keyword>
<dbReference type="EMBL" id="QYCY01000004">
    <property type="protein sequence ID" value="RLV72271.1"/>
    <property type="molecule type" value="Genomic_DNA"/>
</dbReference>
<organism evidence="8 9">
    <name type="scientific">Streptomyces rapamycinicus (strain ATCC 29253 / DSM 41530 / NRRL 5491 / AYB-994)</name>
    <name type="common">Streptomyces hygroscopicus (strain ATCC 29253)</name>
    <dbReference type="NCBI Taxonomy" id="1343740"/>
    <lineage>
        <taxon>Bacteria</taxon>
        <taxon>Bacillati</taxon>
        <taxon>Actinomycetota</taxon>
        <taxon>Actinomycetes</taxon>
        <taxon>Kitasatosporales</taxon>
        <taxon>Streptomycetaceae</taxon>
        <taxon>Streptomyces</taxon>
        <taxon>Streptomyces violaceusniger group</taxon>
    </lineage>
</organism>
<feature type="domain" description="Zinc finger DksA/TraR C4-type" evidence="7">
    <location>
        <begin position="89"/>
        <end position="121"/>
    </location>
</feature>